<sequence>MHLLPSLLLVVVLLYASKTDASLHKRFVRYPPHVATLSGSYIVEFEDNDVHKHADNLNTLSSVSVHKRLTKAFNGAIVATSKLLDPGILASAPGVKRVWPNRKHKLSVRQGTRGDDLPLLHQKTGVAQAMQELGLDGTGVKVCIVDSGVDYNHPELGGCWKTEGCPWQLGRDFIGDKYDSVSDNPIIEPNETPTDCFGHGTHVAGIIAGRGPQVQGVAPGATLGMYRVFSCEFNGTLYTDDSIIMQGMEAAHEDGCDIINLSLGGGGGWVEDPTSVLSANIVKAGGIVVAAAGNDGDNGIQTVSAPAVGEGVIGVAAVENWNITAVTTLFSTPAGDRVALTSGPAENNVPFVFETATPLA</sequence>
<keyword evidence="6" id="KW-0732">Signal</keyword>
<evidence type="ECO:0000256" key="3">
    <source>
        <dbReference type="ARBA" id="ARBA00022801"/>
    </source>
</evidence>
<feature type="non-terminal residue" evidence="8">
    <location>
        <position position="360"/>
    </location>
</feature>
<dbReference type="InterPro" id="IPR036852">
    <property type="entry name" value="Peptidase_S8/S53_dom_sf"/>
</dbReference>
<comment type="caution">
    <text evidence="5">Lacks conserved residue(s) required for the propagation of feature annotation.</text>
</comment>
<keyword evidence="3" id="KW-0378">Hydrolase</keyword>
<evidence type="ECO:0000313" key="9">
    <source>
        <dbReference type="Proteomes" id="UP001139887"/>
    </source>
</evidence>
<dbReference type="PANTHER" id="PTHR43806">
    <property type="entry name" value="PEPTIDASE S8"/>
    <property type="match status" value="1"/>
</dbReference>
<dbReference type="PRINTS" id="PR00723">
    <property type="entry name" value="SUBTILISIN"/>
</dbReference>
<dbReference type="Gene3D" id="3.40.50.200">
    <property type="entry name" value="Peptidase S8/S53 domain"/>
    <property type="match status" value="1"/>
</dbReference>
<name>A0A9W8I5X9_9FUNG</name>
<feature type="chain" id="PRO_5040760771" description="Peptidase S8/S53 domain-containing protein" evidence="6">
    <location>
        <begin position="22"/>
        <end position="360"/>
    </location>
</feature>
<keyword evidence="4" id="KW-0720">Serine protease</keyword>
<dbReference type="EMBL" id="JANBUW010000144">
    <property type="protein sequence ID" value="KAJ2848664.1"/>
    <property type="molecule type" value="Genomic_DNA"/>
</dbReference>
<dbReference type="InterPro" id="IPR023827">
    <property type="entry name" value="Peptidase_S8_Asp-AS"/>
</dbReference>
<evidence type="ECO:0000256" key="2">
    <source>
        <dbReference type="ARBA" id="ARBA00022670"/>
    </source>
</evidence>
<dbReference type="AlphaFoldDB" id="A0A9W8I5X9"/>
<evidence type="ECO:0000313" key="8">
    <source>
        <dbReference type="EMBL" id="KAJ2848664.1"/>
    </source>
</evidence>
<dbReference type="Proteomes" id="UP001139887">
    <property type="component" value="Unassembled WGS sequence"/>
</dbReference>
<dbReference type="OrthoDB" id="10256524at2759"/>
<evidence type="ECO:0000256" key="4">
    <source>
        <dbReference type="ARBA" id="ARBA00022825"/>
    </source>
</evidence>
<keyword evidence="9" id="KW-1185">Reference proteome</keyword>
<evidence type="ECO:0000256" key="6">
    <source>
        <dbReference type="SAM" id="SignalP"/>
    </source>
</evidence>
<dbReference type="InterPro" id="IPR050131">
    <property type="entry name" value="Peptidase_S8_subtilisin-like"/>
</dbReference>
<reference evidence="8" key="1">
    <citation type="submission" date="2022-07" db="EMBL/GenBank/DDBJ databases">
        <title>Phylogenomic reconstructions and comparative analyses of Kickxellomycotina fungi.</title>
        <authorList>
            <person name="Reynolds N.K."/>
            <person name="Stajich J.E."/>
            <person name="Barry K."/>
            <person name="Grigoriev I.V."/>
            <person name="Crous P."/>
            <person name="Smith M.E."/>
        </authorList>
    </citation>
    <scope>NUCLEOTIDE SEQUENCE</scope>
    <source>
        <strain evidence="8">NRRL 1566</strain>
    </source>
</reference>
<evidence type="ECO:0000256" key="5">
    <source>
        <dbReference type="PROSITE-ProRule" id="PRU01240"/>
    </source>
</evidence>
<dbReference type="Pfam" id="PF00082">
    <property type="entry name" value="Peptidase_S8"/>
    <property type="match status" value="1"/>
</dbReference>
<dbReference type="InterPro" id="IPR015500">
    <property type="entry name" value="Peptidase_S8_subtilisin-rel"/>
</dbReference>
<comment type="caution">
    <text evidence="8">The sequence shown here is derived from an EMBL/GenBank/DDBJ whole genome shotgun (WGS) entry which is preliminary data.</text>
</comment>
<feature type="signal peptide" evidence="6">
    <location>
        <begin position="1"/>
        <end position="21"/>
    </location>
</feature>
<evidence type="ECO:0000256" key="1">
    <source>
        <dbReference type="ARBA" id="ARBA00011073"/>
    </source>
</evidence>
<keyword evidence="2" id="KW-0645">Protease</keyword>
<dbReference type="PROSITE" id="PS51892">
    <property type="entry name" value="SUBTILASE"/>
    <property type="match status" value="1"/>
</dbReference>
<dbReference type="PANTHER" id="PTHR43806:SF11">
    <property type="entry name" value="CEREVISIN-RELATED"/>
    <property type="match status" value="1"/>
</dbReference>
<comment type="similarity">
    <text evidence="1 5">Belongs to the peptidase S8 family.</text>
</comment>
<dbReference type="GO" id="GO:0006508">
    <property type="term" value="P:proteolysis"/>
    <property type="evidence" value="ECO:0007669"/>
    <property type="project" value="UniProtKB-KW"/>
</dbReference>
<dbReference type="InterPro" id="IPR022398">
    <property type="entry name" value="Peptidase_S8_His-AS"/>
</dbReference>
<organism evidence="8 9">
    <name type="scientific">Coemansia brasiliensis</name>
    <dbReference type="NCBI Taxonomy" id="2650707"/>
    <lineage>
        <taxon>Eukaryota</taxon>
        <taxon>Fungi</taxon>
        <taxon>Fungi incertae sedis</taxon>
        <taxon>Zoopagomycota</taxon>
        <taxon>Kickxellomycotina</taxon>
        <taxon>Kickxellomycetes</taxon>
        <taxon>Kickxellales</taxon>
        <taxon>Kickxellaceae</taxon>
        <taxon>Coemansia</taxon>
    </lineage>
</organism>
<protein>
    <recommendedName>
        <fullName evidence="7">Peptidase S8/S53 domain-containing protein</fullName>
    </recommendedName>
</protein>
<dbReference type="GO" id="GO:0004252">
    <property type="term" value="F:serine-type endopeptidase activity"/>
    <property type="evidence" value="ECO:0007669"/>
    <property type="project" value="InterPro"/>
</dbReference>
<dbReference type="PROSITE" id="PS00136">
    <property type="entry name" value="SUBTILASE_ASP"/>
    <property type="match status" value="1"/>
</dbReference>
<accession>A0A9W8I5X9</accession>
<proteinExistence type="inferred from homology"/>
<gene>
    <name evidence="8" type="ORF">IWW36_003159</name>
</gene>
<evidence type="ECO:0000259" key="7">
    <source>
        <dbReference type="Pfam" id="PF00082"/>
    </source>
</evidence>
<dbReference type="InterPro" id="IPR000209">
    <property type="entry name" value="Peptidase_S8/S53_dom"/>
</dbReference>
<feature type="domain" description="Peptidase S8/S53" evidence="7">
    <location>
        <begin position="137"/>
        <end position="332"/>
    </location>
</feature>
<dbReference type="SUPFAM" id="SSF52743">
    <property type="entry name" value="Subtilisin-like"/>
    <property type="match status" value="1"/>
</dbReference>
<dbReference type="PROSITE" id="PS00137">
    <property type="entry name" value="SUBTILASE_HIS"/>
    <property type="match status" value="1"/>
</dbReference>